<evidence type="ECO:0000256" key="1">
    <source>
        <dbReference type="SAM" id="SignalP"/>
    </source>
</evidence>
<name>A0A6G1K5T4_9PLEO</name>
<accession>A0A6G1K5T4</accession>
<dbReference type="Proteomes" id="UP000799428">
    <property type="component" value="Unassembled WGS sequence"/>
</dbReference>
<feature type="chain" id="PRO_5026032393" evidence="1">
    <location>
        <begin position="25"/>
        <end position="148"/>
    </location>
</feature>
<dbReference type="AlphaFoldDB" id="A0A6G1K5T4"/>
<organism evidence="2 3">
    <name type="scientific">Pleomassaria siparia CBS 279.74</name>
    <dbReference type="NCBI Taxonomy" id="1314801"/>
    <lineage>
        <taxon>Eukaryota</taxon>
        <taxon>Fungi</taxon>
        <taxon>Dikarya</taxon>
        <taxon>Ascomycota</taxon>
        <taxon>Pezizomycotina</taxon>
        <taxon>Dothideomycetes</taxon>
        <taxon>Pleosporomycetidae</taxon>
        <taxon>Pleosporales</taxon>
        <taxon>Pleomassariaceae</taxon>
        <taxon>Pleomassaria</taxon>
    </lineage>
</organism>
<keyword evidence="1" id="KW-0732">Signal</keyword>
<keyword evidence="3" id="KW-1185">Reference proteome</keyword>
<gene>
    <name evidence="2" type="ORF">K504DRAFT_296243</name>
</gene>
<feature type="signal peptide" evidence="1">
    <location>
        <begin position="1"/>
        <end position="24"/>
    </location>
</feature>
<sequence>MHLPCHIPSCILHLASCILRLASCVLHLDPLSMLSMSYILAIYQKAPPRQTCASLLYSMSQERDNPLLALVDFSATRPPSTTHCPSFMGGARPAMYVQYHSPTTIHLHKASCQLPAASCQLSCMAISLPNYYVGMSTKYSVLFIHVLP</sequence>
<dbReference type="EMBL" id="MU005772">
    <property type="protein sequence ID" value="KAF2707973.1"/>
    <property type="molecule type" value="Genomic_DNA"/>
</dbReference>
<reference evidence="2" key="1">
    <citation type="journal article" date="2020" name="Stud. Mycol.">
        <title>101 Dothideomycetes genomes: a test case for predicting lifestyles and emergence of pathogens.</title>
        <authorList>
            <person name="Haridas S."/>
            <person name="Albert R."/>
            <person name="Binder M."/>
            <person name="Bloem J."/>
            <person name="Labutti K."/>
            <person name="Salamov A."/>
            <person name="Andreopoulos B."/>
            <person name="Baker S."/>
            <person name="Barry K."/>
            <person name="Bills G."/>
            <person name="Bluhm B."/>
            <person name="Cannon C."/>
            <person name="Castanera R."/>
            <person name="Culley D."/>
            <person name="Daum C."/>
            <person name="Ezra D."/>
            <person name="Gonzalez J."/>
            <person name="Henrissat B."/>
            <person name="Kuo A."/>
            <person name="Liang C."/>
            <person name="Lipzen A."/>
            <person name="Lutzoni F."/>
            <person name="Magnuson J."/>
            <person name="Mondo S."/>
            <person name="Nolan M."/>
            <person name="Ohm R."/>
            <person name="Pangilinan J."/>
            <person name="Park H.-J."/>
            <person name="Ramirez L."/>
            <person name="Alfaro M."/>
            <person name="Sun H."/>
            <person name="Tritt A."/>
            <person name="Yoshinaga Y."/>
            <person name="Zwiers L.-H."/>
            <person name="Turgeon B."/>
            <person name="Goodwin S."/>
            <person name="Spatafora J."/>
            <person name="Crous P."/>
            <person name="Grigoriev I."/>
        </authorList>
    </citation>
    <scope>NUCLEOTIDE SEQUENCE</scope>
    <source>
        <strain evidence="2">CBS 279.74</strain>
    </source>
</reference>
<proteinExistence type="predicted"/>
<evidence type="ECO:0000313" key="2">
    <source>
        <dbReference type="EMBL" id="KAF2707973.1"/>
    </source>
</evidence>
<protein>
    <submittedName>
        <fullName evidence="2">Uncharacterized protein</fullName>
    </submittedName>
</protein>
<evidence type="ECO:0000313" key="3">
    <source>
        <dbReference type="Proteomes" id="UP000799428"/>
    </source>
</evidence>